<organism evidence="1 2">
    <name type="scientific">Pristionchus entomophagus</name>
    <dbReference type="NCBI Taxonomy" id="358040"/>
    <lineage>
        <taxon>Eukaryota</taxon>
        <taxon>Metazoa</taxon>
        <taxon>Ecdysozoa</taxon>
        <taxon>Nematoda</taxon>
        <taxon>Chromadorea</taxon>
        <taxon>Rhabditida</taxon>
        <taxon>Rhabditina</taxon>
        <taxon>Diplogasteromorpha</taxon>
        <taxon>Diplogasteroidea</taxon>
        <taxon>Neodiplogasteridae</taxon>
        <taxon>Pristionchus</taxon>
    </lineage>
</organism>
<comment type="caution">
    <text evidence="1">The sequence shown here is derived from an EMBL/GenBank/DDBJ whole genome shotgun (WGS) entry which is preliminary data.</text>
</comment>
<proteinExistence type="predicted"/>
<keyword evidence="2" id="KW-1185">Reference proteome</keyword>
<protein>
    <submittedName>
        <fullName evidence="1">Uncharacterized protein</fullName>
    </submittedName>
</protein>
<dbReference type="EMBL" id="BTSX01000004">
    <property type="protein sequence ID" value="GMS97115.1"/>
    <property type="molecule type" value="Genomic_DNA"/>
</dbReference>
<evidence type="ECO:0000313" key="2">
    <source>
        <dbReference type="Proteomes" id="UP001432027"/>
    </source>
</evidence>
<gene>
    <name evidence="1" type="ORF">PENTCL1PPCAC_19290</name>
</gene>
<dbReference type="Proteomes" id="UP001432027">
    <property type="component" value="Unassembled WGS sequence"/>
</dbReference>
<feature type="non-terminal residue" evidence="1">
    <location>
        <position position="83"/>
    </location>
</feature>
<name>A0AAV5TRJ8_9BILA</name>
<feature type="non-terminal residue" evidence="1">
    <location>
        <position position="1"/>
    </location>
</feature>
<evidence type="ECO:0000313" key="1">
    <source>
        <dbReference type="EMBL" id="GMS97115.1"/>
    </source>
</evidence>
<reference evidence="1" key="1">
    <citation type="submission" date="2023-10" db="EMBL/GenBank/DDBJ databases">
        <title>Genome assembly of Pristionchus species.</title>
        <authorList>
            <person name="Yoshida K."/>
            <person name="Sommer R.J."/>
        </authorList>
    </citation>
    <scope>NUCLEOTIDE SEQUENCE</scope>
    <source>
        <strain evidence="1">RS0144</strain>
    </source>
</reference>
<accession>A0AAV5TRJ8</accession>
<sequence>RSASFRMCVLGEISAEHRMENGRVHNQILLEHVYVLVSIHQSDVSRFDRRGELGQIDGRAILRTDDAETMMLNDDFTVVDASL</sequence>
<dbReference type="AlphaFoldDB" id="A0AAV5TRJ8"/>